<evidence type="ECO:0000313" key="1">
    <source>
        <dbReference type="EMBL" id="KZV18028.1"/>
    </source>
</evidence>
<dbReference type="EMBL" id="KV017563">
    <property type="protein sequence ID" value="KZV18028.1"/>
    <property type="molecule type" value="Genomic_DNA"/>
</dbReference>
<accession>A0A2Z7A8I5</accession>
<evidence type="ECO:0000313" key="2">
    <source>
        <dbReference type="Proteomes" id="UP000250235"/>
    </source>
</evidence>
<sequence length="62" mass="6728">MNIKGEDSSSAGALNAFNEEFSAADVIMSVEIVEAEYDGDVMMSSVFLWLTSSDPLRQTMSC</sequence>
<gene>
    <name evidence="1" type="ORF">F511_38972</name>
</gene>
<dbReference type="AlphaFoldDB" id="A0A2Z7A8I5"/>
<dbReference type="Proteomes" id="UP000250235">
    <property type="component" value="Unassembled WGS sequence"/>
</dbReference>
<keyword evidence="2" id="KW-1185">Reference proteome</keyword>
<organism evidence="1 2">
    <name type="scientific">Dorcoceras hygrometricum</name>
    <dbReference type="NCBI Taxonomy" id="472368"/>
    <lineage>
        <taxon>Eukaryota</taxon>
        <taxon>Viridiplantae</taxon>
        <taxon>Streptophyta</taxon>
        <taxon>Embryophyta</taxon>
        <taxon>Tracheophyta</taxon>
        <taxon>Spermatophyta</taxon>
        <taxon>Magnoliopsida</taxon>
        <taxon>eudicotyledons</taxon>
        <taxon>Gunneridae</taxon>
        <taxon>Pentapetalae</taxon>
        <taxon>asterids</taxon>
        <taxon>lamiids</taxon>
        <taxon>Lamiales</taxon>
        <taxon>Gesneriaceae</taxon>
        <taxon>Didymocarpoideae</taxon>
        <taxon>Trichosporeae</taxon>
        <taxon>Loxocarpinae</taxon>
        <taxon>Dorcoceras</taxon>
    </lineage>
</organism>
<reference evidence="1 2" key="1">
    <citation type="journal article" date="2015" name="Proc. Natl. Acad. Sci. U.S.A.">
        <title>The resurrection genome of Boea hygrometrica: A blueprint for survival of dehydration.</title>
        <authorList>
            <person name="Xiao L."/>
            <person name="Yang G."/>
            <person name="Zhang L."/>
            <person name="Yang X."/>
            <person name="Zhao S."/>
            <person name="Ji Z."/>
            <person name="Zhou Q."/>
            <person name="Hu M."/>
            <person name="Wang Y."/>
            <person name="Chen M."/>
            <person name="Xu Y."/>
            <person name="Jin H."/>
            <person name="Xiao X."/>
            <person name="Hu G."/>
            <person name="Bao F."/>
            <person name="Hu Y."/>
            <person name="Wan P."/>
            <person name="Li L."/>
            <person name="Deng X."/>
            <person name="Kuang T."/>
            <person name="Xiang C."/>
            <person name="Zhu J.K."/>
            <person name="Oliver M.J."/>
            <person name="He Y."/>
        </authorList>
    </citation>
    <scope>NUCLEOTIDE SEQUENCE [LARGE SCALE GENOMIC DNA]</scope>
    <source>
        <strain evidence="2">cv. XS01</strain>
    </source>
</reference>
<proteinExistence type="predicted"/>
<protein>
    <submittedName>
        <fullName evidence="1">Uncharacterized protein</fullName>
    </submittedName>
</protein>
<name>A0A2Z7A8I5_9LAMI</name>